<proteinExistence type="predicted"/>
<evidence type="ECO:0000259" key="6">
    <source>
        <dbReference type="PROSITE" id="PS50089"/>
    </source>
</evidence>
<evidence type="ECO:0000313" key="7">
    <source>
        <dbReference type="EMBL" id="CAH3169704.1"/>
    </source>
</evidence>
<dbReference type="PROSITE" id="PS50089">
    <property type="entry name" value="ZF_RING_2"/>
    <property type="match status" value="1"/>
</dbReference>
<keyword evidence="2 4" id="KW-0863">Zinc-finger</keyword>
<feature type="region of interest" description="Disordered" evidence="5">
    <location>
        <begin position="95"/>
        <end position="119"/>
    </location>
</feature>
<dbReference type="GO" id="GO:0061630">
    <property type="term" value="F:ubiquitin protein ligase activity"/>
    <property type="evidence" value="ECO:0007669"/>
    <property type="project" value="InterPro"/>
</dbReference>
<accession>A0AAU9Y4R2</accession>
<reference evidence="7 8" key="1">
    <citation type="submission" date="2022-05" db="EMBL/GenBank/DDBJ databases">
        <authorList>
            <consortium name="Genoscope - CEA"/>
            <person name="William W."/>
        </authorList>
    </citation>
    <scope>NUCLEOTIDE SEQUENCE [LARGE SCALE GENOMIC DNA]</scope>
</reference>
<evidence type="ECO:0000256" key="5">
    <source>
        <dbReference type="SAM" id="MobiDB-lite"/>
    </source>
</evidence>
<dbReference type="GO" id="GO:0008270">
    <property type="term" value="F:zinc ion binding"/>
    <property type="evidence" value="ECO:0007669"/>
    <property type="project" value="UniProtKB-KW"/>
</dbReference>
<dbReference type="GO" id="GO:0006301">
    <property type="term" value="P:DNA damage tolerance"/>
    <property type="evidence" value="ECO:0007669"/>
    <property type="project" value="InterPro"/>
</dbReference>
<feature type="domain" description="RING-type" evidence="6">
    <location>
        <begin position="10"/>
        <end position="35"/>
    </location>
</feature>
<dbReference type="GO" id="GO:0006513">
    <property type="term" value="P:protein monoubiquitination"/>
    <property type="evidence" value="ECO:0007669"/>
    <property type="project" value="InterPro"/>
</dbReference>
<dbReference type="InterPro" id="IPR017907">
    <property type="entry name" value="Znf_RING_CS"/>
</dbReference>
<keyword evidence="8" id="KW-1185">Reference proteome</keyword>
<dbReference type="PROSITE" id="PS00518">
    <property type="entry name" value="ZF_RING_1"/>
    <property type="match status" value="1"/>
</dbReference>
<name>A0AAU9Y4R2_9CNID</name>
<dbReference type="Pfam" id="PF13445">
    <property type="entry name" value="zf-RING_UBOX"/>
    <property type="match status" value="1"/>
</dbReference>
<dbReference type="GO" id="GO:0003697">
    <property type="term" value="F:single-stranded DNA binding"/>
    <property type="evidence" value="ECO:0007669"/>
    <property type="project" value="InterPro"/>
</dbReference>
<dbReference type="Proteomes" id="UP001159428">
    <property type="component" value="Unassembled WGS sequence"/>
</dbReference>
<dbReference type="Gene3D" id="3.30.40.10">
    <property type="entry name" value="Zinc/RING finger domain, C3HC4 (zinc finger)"/>
    <property type="match status" value="1"/>
</dbReference>
<evidence type="ECO:0000256" key="1">
    <source>
        <dbReference type="ARBA" id="ARBA00022723"/>
    </source>
</evidence>
<comment type="caution">
    <text evidence="7">The sequence shown here is derived from an EMBL/GenBank/DDBJ whole genome shotgun (WGS) entry which is preliminary data.</text>
</comment>
<dbReference type="SUPFAM" id="SSF57850">
    <property type="entry name" value="RING/U-box"/>
    <property type="match status" value="1"/>
</dbReference>
<dbReference type="InterPro" id="IPR027370">
    <property type="entry name" value="Znf-RING_euk"/>
</dbReference>
<feature type="compositionally biased region" description="Polar residues" evidence="5">
    <location>
        <begin position="105"/>
        <end position="117"/>
    </location>
</feature>
<organism evidence="7 8">
    <name type="scientific">Pocillopora meandrina</name>
    <dbReference type="NCBI Taxonomy" id="46732"/>
    <lineage>
        <taxon>Eukaryota</taxon>
        <taxon>Metazoa</taxon>
        <taxon>Cnidaria</taxon>
        <taxon>Anthozoa</taxon>
        <taxon>Hexacorallia</taxon>
        <taxon>Scleractinia</taxon>
        <taxon>Astrocoeniina</taxon>
        <taxon>Pocilloporidae</taxon>
        <taxon>Pocillopora</taxon>
    </lineage>
</organism>
<gene>
    <name evidence="7" type="ORF">PMEA_00012451</name>
</gene>
<protein>
    <recommendedName>
        <fullName evidence="6">RING-type domain-containing protein</fullName>
    </recommendedName>
</protein>
<keyword evidence="3" id="KW-0862">Zinc</keyword>
<dbReference type="InterPro" id="IPR013083">
    <property type="entry name" value="Znf_RING/FYVE/PHD"/>
</dbReference>
<evidence type="ECO:0000256" key="3">
    <source>
        <dbReference type="ARBA" id="ARBA00022833"/>
    </source>
</evidence>
<dbReference type="InterPro" id="IPR001841">
    <property type="entry name" value="Znf_RING"/>
</dbReference>
<evidence type="ECO:0000256" key="4">
    <source>
        <dbReference type="PROSITE-ProRule" id="PRU00175"/>
    </source>
</evidence>
<evidence type="ECO:0000256" key="2">
    <source>
        <dbReference type="ARBA" id="ARBA00022771"/>
    </source>
</evidence>
<keyword evidence="1" id="KW-0479">Metal-binding</keyword>
<dbReference type="InterPro" id="IPR039577">
    <property type="entry name" value="Rad18"/>
</dbReference>
<dbReference type="EMBL" id="CALNXJ010000217">
    <property type="protein sequence ID" value="CAH3169704.1"/>
    <property type="molecule type" value="Genomic_DNA"/>
</dbReference>
<evidence type="ECO:0000313" key="8">
    <source>
        <dbReference type="Proteomes" id="UP001159428"/>
    </source>
</evidence>
<dbReference type="PANTHER" id="PTHR14134">
    <property type="entry name" value="E3 UBIQUITIN-PROTEIN LIGASE RAD18"/>
    <property type="match status" value="1"/>
</dbReference>
<dbReference type="AlphaFoldDB" id="A0AAU9Y4R2"/>
<sequence length="166" mass="18243">MLEPIILPDCGHTFCKTCISRVQQNPTTSQCPLCKKPIWSSTQLKTNFTLKKLVEKIEVKCTASNERGSIEVVARHTCPDALISCSNRAANAVSKERTSRPIRRNVSTQSSHVNNATRIPPWPTGNFILKRLAQGRNPLPSKMQEASEKDGVANPSACLRGEAATM</sequence>